<organism evidence="3 4">
    <name type="scientific">Rhizobium lusitanum</name>
    <dbReference type="NCBI Taxonomy" id="293958"/>
    <lineage>
        <taxon>Bacteria</taxon>
        <taxon>Pseudomonadati</taxon>
        <taxon>Pseudomonadota</taxon>
        <taxon>Alphaproteobacteria</taxon>
        <taxon>Hyphomicrobiales</taxon>
        <taxon>Rhizobiaceae</taxon>
        <taxon>Rhizobium/Agrobacterium group</taxon>
        <taxon>Rhizobium</taxon>
    </lineage>
</organism>
<evidence type="ECO:0000256" key="2">
    <source>
        <dbReference type="ARBA" id="ARBA00023002"/>
    </source>
</evidence>
<dbReference type="PANTHER" id="PTHR24321:SF8">
    <property type="entry name" value="ESTRADIOL 17-BETA-DEHYDROGENASE 8-RELATED"/>
    <property type="match status" value="1"/>
</dbReference>
<dbReference type="FunFam" id="3.40.50.720:FF:000084">
    <property type="entry name" value="Short-chain dehydrogenase reductase"/>
    <property type="match status" value="1"/>
</dbReference>
<gene>
    <name evidence="3" type="ORF">GR212_33560</name>
</gene>
<evidence type="ECO:0000256" key="1">
    <source>
        <dbReference type="ARBA" id="ARBA00006484"/>
    </source>
</evidence>
<dbReference type="InterPro" id="IPR020904">
    <property type="entry name" value="Sc_DH/Rdtase_CS"/>
</dbReference>
<dbReference type="AlphaFoldDB" id="A0A6L9UIT8"/>
<name>A0A6L9UIT8_9HYPH</name>
<keyword evidence="2" id="KW-0560">Oxidoreductase</keyword>
<sequence>MAERNALVIGGAIGIGRAVVLAFAREGARLVIADHTHATESEEIATEIRAGGGDAICVECDVTVESDVVSAVEATIARYGSIDVLVNNAGIGESPGDFADQNWADWQRLMDVNLRGIALGMHYALKPMLKQGYGRIINTASQLAHKPAAGAAVYSAAKAGVVALTTAVAQEVAARGVLINCVCPGPTDTATWRQSDADWRRWKEAQLPIRRIAQPEEIAPAYVYLASNDASFMVGQSISPNGGDASW</sequence>
<dbReference type="PRINTS" id="PR00081">
    <property type="entry name" value="GDHRDH"/>
</dbReference>
<dbReference type="PANTHER" id="PTHR24321">
    <property type="entry name" value="DEHYDROGENASES, SHORT CHAIN"/>
    <property type="match status" value="1"/>
</dbReference>
<comment type="caution">
    <text evidence="3">The sequence shown here is derived from an EMBL/GenBank/DDBJ whole genome shotgun (WGS) entry which is preliminary data.</text>
</comment>
<dbReference type="SUPFAM" id="SSF51735">
    <property type="entry name" value="NAD(P)-binding Rossmann-fold domains"/>
    <property type="match status" value="1"/>
</dbReference>
<protein>
    <submittedName>
        <fullName evidence="3">SDR family oxidoreductase</fullName>
    </submittedName>
</protein>
<reference evidence="3 4" key="1">
    <citation type="submission" date="2019-12" db="EMBL/GenBank/DDBJ databases">
        <title>Rhizobium genotypes associated with high levels of biological nitrogen fixation by grain legumes in a temperate-maritime cropping system.</title>
        <authorList>
            <person name="Maluk M."/>
            <person name="Francesc Ferrando Molina F."/>
            <person name="Lopez Del Egido L."/>
            <person name="Lafos M."/>
            <person name="Langarica-Fuentes A."/>
            <person name="Gebre Yohannes G."/>
            <person name="Young M.W."/>
            <person name="Martin P."/>
            <person name="Gantlett R."/>
            <person name="Kenicer G."/>
            <person name="Hawes C."/>
            <person name="Begg G.S."/>
            <person name="Quilliam R.S."/>
            <person name="Squire G.R."/>
            <person name="Poole P.S."/>
            <person name="Young P.W."/>
            <person name="Iannetta P.M."/>
            <person name="James E.K."/>
        </authorList>
    </citation>
    <scope>NUCLEOTIDE SEQUENCE [LARGE SCALE GENOMIC DNA]</scope>
    <source>
        <strain evidence="3 4">JHI1118</strain>
    </source>
</reference>
<dbReference type="GO" id="GO:0016491">
    <property type="term" value="F:oxidoreductase activity"/>
    <property type="evidence" value="ECO:0007669"/>
    <property type="project" value="UniProtKB-KW"/>
</dbReference>
<evidence type="ECO:0000313" key="3">
    <source>
        <dbReference type="EMBL" id="NEI74478.1"/>
    </source>
</evidence>
<accession>A0A6L9UIT8</accession>
<dbReference type="CDD" id="cd05233">
    <property type="entry name" value="SDR_c"/>
    <property type="match status" value="1"/>
</dbReference>
<dbReference type="EMBL" id="WUEY01000031">
    <property type="protein sequence ID" value="NEI74478.1"/>
    <property type="molecule type" value="Genomic_DNA"/>
</dbReference>
<proteinExistence type="inferred from homology"/>
<evidence type="ECO:0000313" key="4">
    <source>
        <dbReference type="Proteomes" id="UP000483035"/>
    </source>
</evidence>
<dbReference type="PRINTS" id="PR00080">
    <property type="entry name" value="SDRFAMILY"/>
</dbReference>
<dbReference type="Gene3D" id="3.40.50.720">
    <property type="entry name" value="NAD(P)-binding Rossmann-like Domain"/>
    <property type="match status" value="1"/>
</dbReference>
<comment type="similarity">
    <text evidence="1">Belongs to the short-chain dehydrogenases/reductases (SDR) family.</text>
</comment>
<dbReference type="PROSITE" id="PS00061">
    <property type="entry name" value="ADH_SHORT"/>
    <property type="match status" value="1"/>
</dbReference>
<dbReference type="Pfam" id="PF13561">
    <property type="entry name" value="adh_short_C2"/>
    <property type="match status" value="1"/>
</dbReference>
<dbReference type="InterPro" id="IPR002347">
    <property type="entry name" value="SDR_fam"/>
</dbReference>
<dbReference type="RefSeq" id="WP_163993781.1">
    <property type="nucleotide sequence ID" value="NZ_WUEY01000031.1"/>
</dbReference>
<dbReference type="Proteomes" id="UP000483035">
    <property type="component" value="Unassembled WGS sequence"/>
</dbReference>
<dbReference type="InterPro" id="IPR036291">
    <property type="entry name" value="NAD(P)-bd_dom_sf"/>
</dbReference>